<name>A0ABU0CMX9_9BACI</name>
<accession>A0ABU0CMX9</accession>
<evidence type="ECO:0000259" key="1">
    <source>
        <dbReference type="Pfam" id="PF01593"/>
    </source>
</evidence>
<reference evidence="2 3" key="1">
    <citation type="submission" date="2023-07" db="EMBL/GenBank/DDBJ databases">
        <title>Genomic Encyclopedia of Type Strains, Phase IV (KMG-IV): sequencing the most valuable type-strain genomes for metagenomic binning, comparative biology and taxonomic classification.</title>
        <authorList>
            <person name="Goeker M."/>
        </authorList>
    </citation>
    <scope>NUCLEOTIDE SEQUENCE [LARGE SCALE GENOMIC DNA]</scope>
    <source>
        <strain evidence="2 3">DSM 17740</strain>
    </source>
</reference>
<proteinExistence type="predicted"/>
<dbReference type="Gene3D" id="3.90.660.50">
    <property type="match status" value="1"/>
</dbReference>
<evidence type="ECO:0000313" key="2">
    <source>
        <dbReference type="EMBL" id="MDQ0337443.1"/>
    </source>
</evidence>
<evidence type="ECO:0000313" key="3">
    <source>
        <dbReference type="Proteomes" id="UP001232445"/>
    </source>
</evidence>
<sequence length="356" mass="40120">MKGTLVDRGRTFRLPLTPLSLLSTSYFTWKEKKEMIRLILLLPKIAAKVAENENLQSWAEREISSPRVRDYVYCLCRLSTYCSNPELVTARIVLEQLKLSMHGVLYVNGGWQQIVDGLAKRAMQSGATILNQHQVTSINGAYPEITVGVLNDKVITTKHVLSTISPAHTYELLPAKEKEALTVLNQFKPVFGASLDIVFNQLPSPRISFALCIDQSLYFSNHSSGAKLGRHKHQMVVHVYKYLDVNEEYEPVKIKKELEAFLDLLQPGWQKEVITSRFLPRMLVSHALPDNNTKERLNELQVLDRVLPGLYVAGDWLSDKYMLADAALSSAKQAALSIIKDSTRRGGVVYRHSGTL</sequence>
<dbReference type="Pfam" id="PF01593">
    <property type="entry name" value="Amino_oxidase"/>
    <property type="match status" value="1"/>
</dbReference>
<dbReference type="Gene3D" id="3.50.50.60">
    <property type="entry name" value="FAD/NAD(P)-binding domain"/>
    <property type="match status" value="1"/>
</dbReference>
<protein>
    <submittedName>
        <fullName evidence="2">Phytoene dehydrogenase-like protein</fullName>
    </submittedName>
</protein>
<dbReference type="SUPFAM" id="SSF51905">
    <property type="entry name" value="FAD/NAD(P)-binding domain"/>
    <property type="match status" value="1"/>
</dbReference>
<gene>
    <name evidence="2" type="ORF">J2S00_000213</name>
</gene>
<feature type="domain" description="Amine oxidase" evidence="1">
    <location>
        <begin position="96"/>
        <end position="181"/>
    </location>
</feature>
<dbReference type="Proteomes" id="UP001232445">
    <property type="component" value="Unassembled WGS sequence"/>
</dbReference>
<dbReference type="InterPro" id="IPR036188">
    <property type="entry name" value="FAD/NAD-bd_sf"/>
</dbReference>
<dbReference type="InterPro" id="IPR002937">
    <property type="entry name" value="Amino_oxidase"/>
</dbReference>
<dbReference type="EMBL" id="JAUSUQ010000001">
    <property type="protein sequence ID" value="MDQ0337443.1"/>
    <property type="molecule type" value="Genomic_DNA"/>
</dbReference>
<organism evidence="2 3">
    <name type="scientific">Caldalkalibacillus uzonensis</name>
    <dbReference type="NCBI Taxonomy" id="353224"/>
    <lineage>
        <taxon>Bacteria</taxon>
        <taxon>Bacillati</taxon>
        <taxon>Bacillota</taxon>
        <taxon>Bacilli</taxon>
        <taxon>Bacillales</taxon>
        <taxon>Bacillaceae</taxon>
        <taxon>Caldalkalibacillus</taxon>
    </lineage>
</organism>
<comment type="caution">
    <text evidence="2">The sequence shown here is derived from an EMBL/GenBank/DDBJ whole genome shotgun (WGS) entry which is preliminary data.</text>
</comment>
<keyword evidence="3" id="KW-1185">Reference proteome</keyword>